<evidence type="ECO:0000256" key="1">
    <source>
        <dbReference type="SAM" id="Phobius"/>
    </source>
</evidence>
<sequence>MNIWLTVALMGAFHGINPGMGWLFAVALGLQDKNSRSLFRAILPLALGHALALLICLAVLSIGQMMISDKLIRWLAGGILILFGVYRFFRQKHPRWVGMRVGFRDLSVWSFTMALAHGAGLMLIPVFLVGQDHSTMHSAHGDTPMFFGWVEYLMGIGLHTAVFLCVTAGIAWLVYRKLGLLFLRKAWFNLDIIWAIALFLSGVIAFIQ</sequence>
<dbReference type="Proteomes" id="UP000198534">
    <property type="component" value="Unassembled WGS sequence"/>
</dbReference>
<keyword evidence="3" id="KW-1185">Reference proteome</keyword>
<feature type="transmembrane region" description="Helical" evidence="1">
    <location>
        <begin position="42"/>
        <end position="65"/>
    </location>
</feature>
<accession>A0A1H2ZGI5</accession>
<feature type="transmembrane region" description="Helical" evidence="1">
    <location>
        <begin position="187"/>
        <end position="207"/>
    </location>
</feature>
<keyword evidence="1" id="KW-1133">Transmembrane helix</keyword>
<dbReference type="RefSeq" id="WP_091740821.1">
    <property type="nucleotide sequence ID" value="NZ_FNNQ01000011.1"/>
</dbReference>
<dbReference type="AlphaFoldDB" id="A0A1H2ZGI5"/>
<feature type="transmembrane region" description="Helical" evidence="1">
    <location>
        <begin position="109"/>
        <end position="129"/>
    </location>
</feature>
<dbReference type="OrthoDB" id="8850092at2"/>
<keyword evidence="1" id="KW-0472">Membrane</keyword>
<evidence type="ECO:0000313" key="2">
    <source>
        <dbReference type="EMBL" id="SDX16486.1"/>
    </source>
</evidence>
<dbReference type="EMBL" id="FNNQ01000011">
    <property type="protein sequence ID" value="SDX16486.1"/>
    <property type="molecule type" value="Genomic_DNA"/>
</dbReference>
<proteinExistence type="predicted"/>
<gene>
    <name evidence="2" type="ORF">SAMN05444487_11157</name>
</gene>
<protein>
    <submittedName>
        <fullName evidence="2">Uncharacterized protein</fullName>
    </submittedName>
</protein>
<feature type="transmembrane region" description="Helical" evidence="1">
    <location>
        <begin position="6"/>
        <end position="30"/>
    </location>
</feature>
<reference evidence="2 3" key="1">
    <citation type="submission" date="2016-10" db="EMBL/GenBank/DDBJ databases">
        <authorList>
            <person name="de Groot N.N."/>
        </authorList>
    </citation>
    <scope>NUCLEOTIDE SEQUENCE [LARGE SCALE GENOMIC DNA]</scope>
    <source>
        <strain evidence="2 3">DSM 45610</strain>
    </source>
</reference>
<feature type="transmembrane region" description="Helical" evidence="1">
    <location>
        <begin position="149"/>
        <end position="175"/>
    </location>
</feature>
<dbReference type="STRING" id="1048340.SAMN05444487_11157"/>
<name>A0A1H2ZGI5_9BACL</name>
<feature type="transmembrane region" description="Helical" evidence="1">
    <location>
        <begin position="71"/>
        <end position="89"/>
    </location>
</feature>
<keyword evidence="1" id="KW-0812">Transmembrane</keyword>
<evidence type="ECO:0000313" key="3">
    <source>
        <dbReference type="Proteomes" id="UP000198534"/>
    </source>
</evidence>
<organism evidence="2 3">
    <name type="scientific">Marininema mesophilum</name>
    <dbReference type="NCBI Taxonomy" id="1048340"/>
    <lineage>
        <taxon>Bacteria</taxon>
        <taxon>Bacillati</taxon>
        <taxon>Bacillota</taxon>
        <taxon>Bacilli</taxon>
        <taxon>Bacillales</taxon>
        <taxon>Thermoactinomycetaceae</taxon>
        <taxon>Marininema</taxon>
    </lineage>
</organism>